<evidence type="ECO:0000256" key="1">
    <source>
        <dbReference type="SAM" id="MobiDB-lite"/>
    </source>
</evidence>
<feature type="transmembrane region" description="Helical" evidence="2">
    <location>
        <begin position="60"/>
        <end position="83"/>
    </location>
</feature>
<proteinExistence type="predicted"/>
<accession>A0A5A7N7D7</accession>
<dbReference type="Proteomes" id="UP000324996">
    <property type="component" value="Unassembled WGS sequence"/>
</dbReference>
<organism evidence="3 4">
    <name type="scientific">Iodidimonas nitroreducens</name>
    <dbReference type="NCBI Taxonomy" id="1236968"/>
    <lineage>
        <taxon>Bacteria</taxon>
        <taxon>Pseudomonadati</taxon>
        <taxon>Pseudomonadota</taxon>
        <taxon>Alphaproteobacteria</taxon>
        <taxon>Iodidimonadales</taxon>
        <taxon>Iodidimonadaceae</taxon>
        <taxon>Iodidimonas</taxon>
    </lineage>
</organism>
<evidence type="ECO:0000313" key="3">
    <source>
        <dbReference type="EMBL" id="GER04221.1"/>
    </source>
</evidence>
<dbReference type="AlphaFoldDB" id="A0A5A7N7D7"/>
<feature type="transmembrane region" description="Helical" evidence="2">
    <location>
        <begin position="31"/>
        <end position="54"/>
    </location>
</feature>
<sequence length="180" mass="19947">MTRTFASTKKRPALYTAQERLRRDASRWTRIQGILAIAQAVVFLISLSLVVHYLVTANGYGAATLSILVKTGFLYAIMITGSLWEHDVYGQYLFAPAFFWEDVVSMGVIALHSLYLAGLLFGFLSPRDQMLIALAAYATYAVNAAQFLYKLRRARLDHAARPSHSAPNAAPGDFDEEPVS</sequence>
<keyword evidence="2" id="KW-1133">Transmembrane helix</keyword>
<evidence type="ECO:0000256" key="2">
    <source>
        <dbReference type="SAM" id="Phobius"/>
    </source>
</evidence>
<dbReference type="Pfam" id="PF07284">
    <property type="entry name" value="BCHF"/>
    <property type="match status" value="1"/>
</dbReference>
<keyword evidence="2" id="KW-0812">Transmembrane</keyword>
<dbReference type="EMBL" id="BKCN01000008">
    <property type="protein sequence ID" value="GER04221.1"/>
    <property type="molecule type" value="Genomic_DNA"/>
</dbReference>
<keyword evidence="2" id="KW-0472">Membrane</keyword>
<evidence type="ECO:0000313" key="4">
    <source>
        <dbReference type="Proteomes" id="UP000324996"/>
    </source>
</evidence>
<feature type="transmembrane region" description="Helical" evidence="2">
    <location>
        <begin position="130"/>
        <end position="149"/>
    </location>
</feature>
<dbReference type="InterPro" id="IPR009905">
    <property type="entry name" value="BCHF"/>
</dbReference>
<name>A0A5A7N7D7_9PROT</name>
<dbReference type="GO" id="GO:0030494">
    <property type="term" value="P:bacteriochlorophyll biosynthetic process"/>
    <property type="evidence" value="ECO:0007669"/>
    <property type="project" value="InterPro"/>
</dbReference>
<feature type="region of interest" description="Disordered" evidence="1">
    <location>
        <begin position="160"/>
        <end position="180"/>
    </location>
</feature>
<gene>
    <name evidence="3" type="primary">bchF</name>
    <name evidence="3" type="ORF">JCM17846_19030</name>
</gene>
<dbReference type="NCBIfam" id="TIGR02020">
    <property type="entry name" value="BchF"/>
    <property type="match status" value="1"/>
</dbReference>
<dbReference type="GO" id="GO:0016836">
    <property type="term" value="F:hydro-lyase activity"/>
    <property type="evidence" value="ECO:0007669"/>
    <property type="project" value="InterPro"/>
</dbReference>
<dbReference type="GO" id="GO:0019685">
    <property type="term" value="P:photosynthesis, dark reaction"/>
    <property type="evidence" value="ECO:0007669"/>
    <property type="project" value="InterPro"/>
</dbReference>
<feature type="transmembrane region" description="Helical" evidence="2">
    <location>
        <begin position="103"/>
        <end position="124"/>
    </location>
</feature>
<comment type="caution">
    <text evidence="3">The sequence shown here is derived from an EMBL/GenBank/DDBJ whole genome shotgun (WGS) entry which is preliminary data.</text>
</comment>
<dbReference type="RefSeq" id="WP_042083829.1">
    <property type="nucleotide sequence ID" value="NZ_BKCN01000008.1"/>
</dbReference>
<keyword evidence="4" id="KW-1185">Reference proteome</keyword>
<reference evidence="3 4" key="1">
    <citation type="submission" date="2019-09" db="EMBL/GenBank/DDBJ databases">
        <title>NBRP : Genome information of microbial organism related human and environment.</title>
        <authorList>
            <person name="Hattori M."/>
            <person name="Oshima K."/>
            <person name="Inaba H."/>
            <person name="Suda W."/>
            <person name="Sakamoto M."/>
            <person name="Iino T."/>
            <person name="Kitahara M."/>
            <person name="Oshida Y."/>
            <person name="Iida T."/>
            <person name="Kudo T."/>
            <person name="Itoh T."/>
            <person name="Ohkuma M."/>
        </authorList>
    </citation>
    <scope>NUCLEOTIDE SEQUENCE [LARGE SCALE GENOMIC DNA]</scope>
    <source>
        <strain evidence="3 4">Q-1</strain>
    </source>
</reference>
<protein>
    <submittedName>
        <fullName evidence="3">2-vinyl bacteriochlorophyllide hydratase</fullName>
    </submittedName>
</protein>